<evidence type="ECO:0000313" key="2">
    <source>
        <dbReference type="Proteomes" id="UP000183832"/>
    </source>
</evidence>
<accession>A0A1J1JB75</accession>
<proteinExistence type="predicted"/>
<gene>
    <name evidence="1" type="ORF">CLUMA_CG021656</name>
</gene>
<sequence length="62" mass="7242">MSRNMKRIVQIIVRHNNEVYYRFLRVQNLSFQSCFAPAQLLLNTTEINQAVVEKVFASVSLI</sequence>
<name>A0A1J1JB75_9DIPT</name>
<evidence type="ECO:0000313" key="1">
    <source>
        <dbReference type="EMBL" id="CRL08305.1"/>
    </source>
</evidence>
<protein>
    <submittedName>
        <fullName evidence="1">CLUMA_CG021656, isoform A</fullName>
    </submittedName>
</protein>
<dbReference type="EMBL" id="CVRI01000075">
    <property type="protein sequence ID" value="CRL08305.1"/>
    <property type="molecule type" value="Genomic_DNA"/>
</dbReference>
<keyword evidence="2" id="KW-1185">Reference proteome</keyword>
<organism evidence="1 2">
    <name type="scientific">Clunio marinus</name>
    <dbReference type="NCBI Taxonomy" id="568069"/>
    <lineage>
        <taxon>Eukaryota</taxon>
        <taxon>Metazoa</taxon>
        <taxon>Ecdysozoa</taxon>
        <taxon>Arthropoda</taxon>
        <taxon>Hexapoda</taxon>
        <taxon>Insecta</taxon>
        <taxon>Pterygota</taxon>
        <taxon>Neoptera</taxon>
        <taxon>Endopterygota</taxon>
        <taxon>Diptera</taxon>
        <taxon>Nematocera</taxon>
        <taxon>Chironomoidea</taxon>
        <taxon>Chironomidae</taxon>
        <taxon>Clunio</taxon>
    </lineage>
</organism>
<dbReference type="AlphaFoldDB" id="A0A1J1JB75"/>
<reference evidence="1 2" key="1">
    <citation type="submission" date="2015-04" db="EMBL/GenBank/DDBJ databases">
        <authorList>
            <person name="Syromyatnikov M.Y."/>
            <person name="Popov V.N."/>
        </authorList>
    </citation>
    <scope>NUCLEOTIDE SEQUENCE [LARGE SCALE GENOMIC DNA]</scope>
</reference>
<dbReference type="Proteomes" id="UP000183832">
    <property type="component" value="Unassembled WGS sequence"/>
</dbReference>